<dbReference type="RefSeq" id="WP_013918671.1">
    <property type="nucleotide sequence ID" value="NC_015690.1"/>
</dbReference>
<dbReference type="HOGENOM" id="CLU_012431_4_2_9"/>
<dbReference type="PANTHER" id="PTHR23150:SF19">
    <property type="entry name" value="FORMYLGLYCINE-GENERATING ENZYME"/>
    <property type="match status" value="1"/>
</dbReference>
<dbReference type="InterPro" id="IPR016187">
    <property type="entry name" value="CTDL_fold"/>
</dbReference>
<dbReference type="Pfam" id="PF03781">
    <property type="entry name" value="FGE-sulfatase"/>
    <property type="match status" value="1"/>
</dbReference>
<name>F8FLF0_PAEMK</name>
<protein>
    <submittedName>
        <fullName evidence="3">Non-specific serine/threonine protein kinase</fullName>
    </submittedName>
</protein>
<dbReference type="PATRIC" id="fig|1036673.3.peg.4608"/>
<dbReference type="GO" id="GO:0120147">
    <property type="term" value="F:formylglycine-generating oxidase activity"/>
    <property type="evidence" value="ECO:0007669"/>
    <property type="project" value="TreeGrafter"/>
</dbReference>
<keyword evidence="3" id="KW-0418">Kinase</keyword>
<dbReference type="AlphaFoldDB" id="F8FLF0"/>
<gene>
    <name evidence="3" type="ordered locus">KNP414_04993</name>
</gene>
<dbReference type="EMBL" id="CP002869">
    <property type="protein sequence ID" value="AEI43518.1"/>
    <property type="molecule type" value="Genomic_DNA"/>
</dbReference>
<feature type="compositionally biased region" description="Low complexity" evidence="1">
    <location>
        <begin position="30"/>
        <end position="48"/>
    </location>
</feature>
<evidence type="ECO:0000313" key="4">
    <source>
        <dbReference type="Proteomes" id="UP000006620"/>
    </source>
</evidence>
<keyword evidence="3" id="KW-0808">Transferase</keyword>
<dbReference type="GO" id="GO:0004674">
    <property type="term" value="F:protein serine/threonine kinase activity"/>
    <property type="evidence" value="ECO:0007669"/>
    <property type="project" value="UniProtKB-KW"/>
</dbReference>
<organism evidence="3 4">
    <name type="scientific">Paenibacillus mucilaginosus (strain KNP414)</name>
    <dbReference type="NCBI Taxonomy" id="1036673"/>
    <lineage>
        <taxon>Bacteria</taxon>
        <taxon>Bacillati</taxon>
        <taxon>Bacillota</taxon>
        <taxon>Bacilli</taxon>
        <taxon>Bacillales</taxon>
        <taxon>Paenibacillaceae</taxon>
        <taxon>Paenibacillus</taxon>
    </lineage>
</organism>
<dbReference type="Gene3D" id="3.90.1580.10">
    <property type="entry name" value="paralog of FGE (formylglycine-generating enzyme)"/>
    <property type="match status" value="1"/>
</dbReference>
<reference evidence="3 4" key="2">
    <citation type="journal article" date="2013" name="Genome Announc.">
        <title>Genome Sequence of Growth-Improving Paenibacillus mucilaginosus Strain KNP414.</title>
        <authorList>
            <person name="Lu J.J."/>
            <person name="Wang J.F."/>
            <person name="Hu X.F."/>
        </authorList>
    </citation>
    <scope>NUCLEOTIDE SEQUENCE [LARGE SCALE GENOMIC DNA]</scope>
    <source>
        <strain evidence="3 4">KNP414</strain>
    </source>
</reference>
<feature type="region of interest" description="Disordered" evidence="1">
    <location>
        <begin position="22"/>
        <end position="137"/>
    </location>
</feature>
<accession>F8FLF0</accession>
<dbReference type="InterPro" id="IPR042095">
    <property type="entry name" value="SUMF_sf"/>
</dbReference>
<dbReference type="KEGG" id="pms:KNP414_04993"/>
<evidence type="ECO:0000313" key="3">
    <source>
        <dbReference type="EMBL" id="AEI43518.1"/>
    </source>
</evidence>
<reference evidence="4" key="1">
    <citation type="submission" date="2011-06" db="EMBL/GenBank/DDBJ databases">
        <title>Complete genome sequence of Paenibacillus mucilaginosus KNP414.</title>
        <authorList>
            <person name="Wang J."/>
            <person name="Hu S."/>
            <person name="Hu X."/>
            <person name="Zhang B."/>
            <person name="Dong D."/>
            <person name="Zhang S."/>
            <person name="Zhao K."/>
            <person name="Wu D."/>
        </authorList>
    </citation>
    <scope>NUCLEOTIDE SEQUENCE [LARGE SCALE GENOMIC DNA]</scope>
    <source>
        <strain evidence="4">KNP414</strain>
    </source>
</reference>
<evidence type="ECO:0000259" key="2">
    <source>
        <dbReference type="Pfam" id="PF03781"/>
    </source>
</evidence>
<proteinExistence type="predicted"/>
<dbReference type="InterPro" id="IPR005532">
    <property type="entry name" value="SUMF_dom"/>
</dbReference>
<dbReference type="Proteomes" id="UP000006620">
    <property type="component" value="Chromosome"/>
</dbReference>
<feature type="domain" description="Sulfatase-modifying factor enzyme-like" evidence="2">
    <location>
        <begin position="122"/>
        <end position="401"/>
    </location>
</feature>
<keyword evidence="3" id="KW-0723">Serine/threonine-protein kinase</keyword>
<sequence length="404" mass="43413">MIMIHSTCGCGCSVSRSASSLERQRLPEEAASASAGGSTDQQDGAAEAAAERAEREAGALQPAVSAAGPGRGKAVEADRAGGSRMALTARDTAAQASAEPSAWRSAAGEEADTAETESGSHAGMIRLPGGTFRMGTDDREGFPQDGEGPSRLVTLDSFYLDACAVTNEQFLAFVRDTGYKTEAELYGWSFVFHLFVPERLRSSVDAVVQSAPWWWKVDGASWHAPEGPGTGIGERMDHPVVHVSWNDAQAYARWAGKRLPTEAEWEYAARGGLEGRRYAWGDTLLPDGQHRCNIWQGTFPQVNEALDGYAGTAPARSFPPNGFGFYHMAGNVWEWCADWFSPAYHRTTPSLNPAGPPQGQTKTLKGGSYLCHSSYCNRYRVAARTSNTPDSSTGHMGFRCAADV</sequence>
<dbReference type="SUPFAM" id="SSF56436">
    <property type="entry name" value="C-type lectin-like"/>
    <property type="match status" value="1"/>
</dbReference>
<evidence type="ECO:0000256" key="1">
    <source>
        <dbReference type="SAM" id="MobiDB-lite"/>
    </source>
</evidence>
<dbReference type="PANTHER" id="PTHR23150">
    <property type="entry name" value="SULFATASE MODIFYING FACTOR 1, 2"/>
    <property type="match status" value="1"/>
</dbReference>
<dbReference type="InterPro" id="IPR051043">
    <property type="entry name" value="Sulfatase_Mod_Factor_Kinase"/>
</dbReference>